<dbReference type="AlphaFoldDB" id="A0A426ZIP9"/>
<dbReference type="Proteomes" id="UP000287651">
    <property type="component" value="Unassembled WGS sequence"/>
</dbReference>
<protein>
    <submittedName>
        <fullName evidence="2">Uncharacterized protein</fullName>
    </submittedName>
</protein>
<organism evidence="2 3">
    <name type="scientific">Ensete ventricosum</name>
    <name type="common">Abyssinian banana</name>
    <name type="synonym">Musa ensete</name>
    <dbReference type="NCBI Taxonomy" id="4639"/>
    <lineage>
        <taxon>Eukaryota</taxon>
        <taxon>Viridiplantae</taxon>
        <taxon>Streptophyta</taxon>
        <taxon>Embryophyta</taxon>
        <taxon>Tracheophyta</taxon>
        <taxon>Spermatophyta</taxon>
        <taxon>Magnoliopsida</taxon>
        <taxon>Liliopsida</taxon>
        <taxon>Zingiberales</taxon>
        <taxon>Musaceae</taxon>
        <taxon>Ensete</taxon>
    </lineage>
</organism>
<evidence type="ECO:0000256" key="1">
    <source>
        <dbReference type="SAM" id="MobiDB-lite"/>
    </source>
</evidence>
<feature type="compositionally biased region" description="Basic and acidic residues" evidence="1">
    <location>
        <begin position="1"/>
        <end position="10"/>
    </location>
</feature>
<reference evidence="2 3" key="1">
    <citation type="journal article" date="2014" name="Agronomy (Basel)">
        <title>A Draft Genome Sequence for Ensete ventricosum, the Drought-Tolerant Tree Against Hunger.</title>
        <authorList>
            <person name="Harrison J."/>
            <person name="Moore K.A."/>
            <person name="Paszkiewicz K."/>
            <person name="Jones T."/>
            <person name="Grant M."/>
            <person name="Ambacheew D."/>
            <person name="Muzemil S."/>
            <person name="Studholme D.J."/>
        </authorList>
    </citation>
    <scope>NUCLEOTIDE SEQUENCE [LARGE SCALE GENOMIC DNA]</scope>
</reference>
<proteinExistence type="predicted"/>
<dbReference type="EMBL" id="AMZH03006431">
    <property type="protein sequence ID" value="RRT63852.1"/>
    <property type="molecule type" value="Genomic_DNA"/>
</dbReference>
<comment type="caution">
    <text evidence="2">The sequence shown here is derived from an EMBL/GenBank/DDBJ whole genome shotgun (WGS) entry which is preliminary data.</text>
</comment>
<feature type="region of interest" description="Disordered" evidence="1">
    <location>
        <begin position="1"/>
        <end position="23"/>
    </location>
</feature>
<gene>
    <name evidence="2" type="ORF">B296_00015254</name>
</gene>
<evidence type="ECO:0000313" key="2">
    <source>
        <dbReference type="EMBL" id="RRT63852.1"/>
    </source>
</evidence>
<name>A0A426ZIP9_ENSVE</name>
<sequence length="103" mass="11259">MPRVGLRESVDAGNSTATDPPHTATFNELGAFKQNLWCGPASNDAFADIWGLDRQGRQPWVTEVVVQTDMLGLTSRDDVTAHWLLNYQDDLLHGLRAVVVGPG</sequence>
<evidence type="ECO:0000313" key="3">
    <source>
        <dbReference type="Proteomes" id="UP000287651"/>
    </source>
</evidence>
<accession>A0A426ZIP9</accession>